<evidence type="ECO:0000313" key="3">
    <source>
        <dbReference type="Proteomes" id="UP001238603"/>
    </source>
</evidence>
<feature type="region of interest" description="Disordered" evidence="1">
    <location>
        <begin position="1"/>
        <end position="21"/>
    </location>
</feature>
<reference evidence="2 3" key="1">
    <citation type="submission" date="2023-06" db="EMBL/GenBank/DDBJ databases">
        <title>Pelomonas sp. APW6 16S ribosomal RNA gene genome sequencing and assembly.</title>
        <authorList>
            <person name="Woo H."/>
        </authorList>
    </citation>
    <scope>NUCLEOTIDE SEQUENCE [LARGE SCALE GENOMIC DNA]</scope>
    <source>
        <strain evidence="2 3">APW6</strain>
    </source>
</reference>
<gene>
    <name evidence="2" type="ORF">QRD43_10855</name>
</gene>
<accession>A0ABT7LHQ5</accession>
<feature type="compositionally biased region" description="Polar residues" evidence="1">
    <location>
        <begin position="8"/>
        <end position="19"/>
    </location>
</feature>
<dbReference type="RefSeq" id="WP_285982474.1">
    <property type="nucleotide sequence ID" value="NZ_JASVDS010000002.1"/>
</dbReference>
<evidence type="ECO:0008006" key="4">
    <source>
        <dbReference type="Google" id="ProtNLM"/>
    </source>
</evidence>
<name>A0ABT7LHQ5_9BURK</name>
<sequence length="295" mass="30501">MTAAHKNTAATDRTGTNHTGLARARLAGAAPGRRAAGAVLALACGTVSTMAGAEAAPLPAATASQAAAPDAVLAPVAVEGKRAPDPGIIPARFIYLIDGLARRHASELILLNFKAHALKQKTPAPGTRLVVELANEDELPVGMAEDGTLSLPPLTPAQAETAKLIPNQPKGTMGLRLNLEVVPKVASITPAQVARAEAQLRALVGDVKGLLPWAFRWMLPGVSGVALCQPAGETPAYWSSSQGTHRILFLYETKDRKQSCAVLDPAGLPPDARLQASAAAELGPWLNGLTGSKSR</sequence>
<evidence type="ECO:0000313" key="2">
    <source>
        <dbReference type="EMBL" id="MDL5032401.1"/>
    </source>
</evidence>
<protein>
    <recommendedName>
        <fullName evidence="4">DUF302 domain-containing protein</fullName>
    </recommendedName>
</protein>
<dbReference type="Proteomes" id="UP001238603">
    <property type="component" value="Unassembled WGS sequence"/>
</dbReference>
<keyword evidence="3" id="KW-1185">Reference proteome</keyword>
<comment type="caution">
    <text evidence="2">The sequence shown here is derived from an EMBL/GenBank/DDBJ whole genome shotgun (WGS) entry which is preliminary data.</text>
</comment>
<dbReference type="EMBL" id="JASVDS010000002">
    <property type="protein sequence ID" value="MDL5032401.1"/>
    <property type="molecule type" value="Genomic_DNA"/>
</dbReference>
<organism evidence="2 3">
    <name type="scientific">Roseateles subflavus</name>
    <dbReference type="NCBI Taxonomy" id="3053353"/>
    <lineage>
        <taxon>Bacteria</taxon>
        <taxon>Pseudomonadati</taxon>
        <taxon>Pseudomonadota</taxon>
        <taxon>Betaproteobacteria</taxon>
        <taxon>Burkholderiales</taxon>
        <taxon>Sphaerotilaceae</taxon>
        <taxon>Roseateles</taxon>
    </lineage>
</organism>
<evidence type="ECO:0000256" key="1">
    <source>
        <dbReference type="SAM" id="MobiDB-lite"/>
    </source>
</evidence>
<proteinExistence type="predicted"/>